<dbReference type="HOGENOM" id="CLU_071893_2_1_1"/>
<dbReference type="InterPro" id="IPR036224">
    <property type="entry name" value="GINS_bundle-like_dom_sf"/>
</dbReference>
<evidence type="ECO:0000256" key="6">
    <source>
        <dbReference type="PIRNR" id="PIRNR007764"/>
    </source>
</evidence>
<evidence type="ECO:0000259" key="7">
    <source>
        <dbReference type="Pfam" id="PF05916"/>
    </source>
</evidence>
<gene>
    <name evidence="9" type="ORF">SERLADRAFT_471707</name>
</gene>
<organism>
    <name type="scientific">Serpula lacrymans var. lacrymans (strain S7.9)</name>
    <name type="common">Dry rot fungus</name>
    <dbReference type="NCBI Taxonomy" id="578457"/>
    <lineage>
        <taxon>Eukaryota</taxon>
        <taxon>Fungi</taxon>
        <taxon>Dikarya</taxon>
        <taxon>Basidiomycota</taxon>
        <taxon>Agaricomycotina</taxon>
        <taxon>Agaricomycetes</taxon>
        <taxon>Agaricomycetidae</taxon>
        <taxon>Boletales</taxon>
        <taxon>Coniophorineae</taxon>
        <taxon>Serpulaceae</taxon>
        <taxon>Serpula</taxon>
    </lineage>
</organism>
<evidence type="ECO:0000313" key="9">
    <source>
        <dbReference type="EMBL" id="EGO23044.1"/>
    </source>
</evidence>
<dbReference type="Pfam" id="PF16922">
    <property type="entry name" value="SLD5_C"/>
    <property type="match status" value="1"/>
</dbReference>
<dbReference type="OrthoDB" id="338231at2759"/>
<dbReference type="GO" id="GO:0000811">
    <property type="term" value="C:GINS complex"/>
    <property type="evidence" value="ECO:0007669"/>
    <property type="project" value="UniProtKB-UniRule"/>
</dbReference>
<reference evidence="9" key="1">
    <citation type="submission" date="2011-04" db="EMBL/GenBank/DDBJ databases">
        <title>Evolution of plant cell wall degrading machinery underlies the functional diversity of forest fungi.</title>
        <authorList>
            <consortium name="US DOE Joint Genome Institute (JGI-PGF)"/>
            <person name="Eastwood D.C."/>
            <person name="Floudas D."/>
            <person name="Binder M."/>
            <person name="Majcherczyk A."/>
            <person name="Schneider P."/>
            <person name="Aerts A."/>
            <person name="Asiegbu F.O."/>
            <person name="Baker S.E."/>
            <person name="Barry K."/>
            <person name="Bendiksby M."/>
            <person name="Blumentritt M."/>
            <person name="Coutinho P.M."/>
            <person name="Cullen D."/>
            <person name="Cullen D."/>
            <person name="Gathman A."/>
            <person name="Goodell B."/>
            <person name="Henrissat B."/>
            <person name="Ihrmark K."/>
            <person name="Kauserud H."/>
            <person name="Kohler A."/>
            <person name="LaButti K."/>
            <person name="Lapidus A."/>
            <person name="Lavin J.L."/>
            <person name="Lee Y.-H."/>
            <person name="Lindquist E."/>
            <person name="Lilly W."/>
            <person name="Lucas S."/>
            <person name="Morin E."/>
            <person name="Murat C."/>
            <person name="Oguiza J.A."/>
            <person name="Park J."/>
            <person name="Pisabarro A.G."/>
            <person name="Riley R."/>
            <person name="Rosling A."/>
            <person name="Salamov A."/>
            <person name="Schmidt O."/>
            <person name="Schmutz J."/>
            <person name="Skrede I."/>
            <person name="Stenlid J."/>
            <person name="Wiebenga A."/>
            <person name="Xie X."/>
            <person name="Kues U."/>
            <person name="Hibbett D.S."/>
            <person name="Hoffmeister D."/>
            <person name="Hogberg N."/>
            <person name="Martin F."/>
            <person name="Grigoriev I.V."/>
            <person name="Watkinson S.C."/>
        </authorList>
    </citation>
    <scope>NUCLEOTIDE SEQUENCE</scope>
    <source>
        <strain evidence="9">S7.9</strain>
    </source>
</reference>
<dbReference type="Pfam" id="PF05916">
    <property type="entry name" value="Sld5"/>
    <property type="match status" value="1"/>
</dbReference>
<protein>
    <recommendedName>
        <fullName evidence="3 6">DNA replication complex GINS protein SLD5</fullName>
    </recommendedName>
</protein>
<dbReference type="Proteomes" id="UP000008064">
    <property type="component" value="Unassembled WGS sequence"/>
</dbReference>
<dbReference type="PIRSF" id="PIRSF007764">
    <property type="entry name" value="Sld5"/>
    <property type="match status" value="1"/>
</dbReference>
<dbReference type="GO" id="GO:0006261">
    <property type="term" value="P:DNA-templated DNA replication"/>
    <property type="evidence" value="ECO:0007669"/>
    <property type="project" value="InterPro"/>
</dbReference>
<comment type="similarity">
    <text evidence="2 6">Belongs to the GINS4/SLD5 family.</text>
</comment>
<dbReference type="Gene3D" id="1.20.58.1030">
    <property type="match status" value="1"/>
</dbReference>
<evidence type="ECO:0000256" key="4">
    <source>
        <dbReference type="ARBA" id="ARBA00022705"/>
    </source>
</evidence>
<proteinExistence type="inferred from homology"/>
<dbReference type="SUPFAM" id="SSF158573">
    <property type="entry name" value="GINS helical bundle-like"/>
    <property type="match status" value="1"/>
</dbReference>
<dbReference type="AlphaFoldDB" id="F8P1L5"/>
<dbReference type="InterPro" id="IPR021151">
    <property type="entry name" value="GINS_A"/>
</dbReference>
<feature type="domain" description="GINS subunit" evidence="7">
    <location>
        <begin position="91"/>
        <end position="166"/>
    </location>
</feature>
<sequence>MADYNFFSSLGDESFQDRLRNAPDDDDDEPRDVPIADALPLLPEDDATPLQQLIRHWMNERHAPDILPAQEELLSRLLDHIRSQSDTVLTLRADPSSSEEEHFRIMLAQTEVERVKFIVRSYLRTRLYKIEKYARYILTNPGVSSRISESETAHARRFARLTDQHFFSSVLQSLPDTQQTLDDNPPFVPPIVTEPDKSRPVFVHAIQNCPPVRLPDGTALEMTKGHISLTPFSIVEQLIARGEAELV</sequence>
<evidence type="ECO:0000256" key="3">
    <source>
        <dbReference type="ARBA" id="ARBA00014804"/>
    </source>
</evidence>
<dbReference type="RefSeq" id="XP_007320284.1">
    <property type="nucleotide sequence ID" value="XM_007320222.1"/>
</dbReference>
<dbReference type="PANTHER" id="PTHR21206">
    <property type="entry name" value="SLD5 PROTEIN"/>
    <property type="match status" value="1"/>
</dbReference>
<accession>F8P1L5</accession>
<dbReference type="InterPro" id="IPR031633">
    <property type="entry name" value="SLD5_C"/>
</dbReference>
<dbReference type="CDD" id="cd11711">
    <property type="entry name" value="GINS_A_Sld5"/>
    <property type="match status" value="1"/>
</dbReference>
<dbReference type="EMBL" id="GL945436">
    <property type="protein sequence ID" value="EGO23044.1"/>
    <property type="molecule type" value="Genomic_DNA"/>
</dbReference>
<dbReference type="KEGG" id="sla:SERLADRAFT_471707"/>
<dbReference type="InterPro" id="IPR038749">
    <property type="entry name" value="Sld5_GINS_A"/>
</dbReference>
<evidence type="ECO:0000259" key="8">
    <source>
        <dbReference type="Pfam" id="PF16922"/>
    </source>
</evidence>
<feature type="domain" description="DNA replication complex GINS protein SLD5 C-terminal" evidence="8">
    <location>
        <begin position="195"/>
        <end position="247"/>
    </location>
</feature>
<comment type="function">
    <text evidence="6">The GINS complex plays an essential role in the initiation of DNA replication.</text>
</comment>
<evidence type="ECO:0000256" key="1">
    <source>
        <dbReference type="ARBA" id="ARBA00004123"/>
    </source>
</evidence>
<keyword evidence="5 6" id="KW-0539">Nucleus</keyword>
<dbReference type="GeneID" id="18820001"/>
<comment type="subcellular location">
    <subcellularLocation>
        <location evidence="1 6">Nucleus</location>
    </subcellularLocation>
</comment>
<evidence type="ECO:0000256" key="2">
    <source>
        <dbReference type="ARBA" id="ARBA00008187"/>
    </source>
</evidence>
<dbReference type="InterPro" id="IPR008591">
    <property type="entry name" value="GINS_Sld5"/>
</dbReference>
<dbReference type="CDD" id="cd21692">
    <property type="entry name" value="GINS_B_Sld5"/>
    <property type="match status" value="1"/>
</dbReference>
<dbReference type="PANTHER" id="PTHR21206:SF0">
    <property type="entry name" value="DNA REPLICATION COMPLEX GINS PROTEIN SLD5"/>
    <property type="match status" value="1"/>
</dbReference>
<dbReference type="SUPFAM" id="SSF160059">
    <property type="entry name" value="PriA/YqbF domain"/>
    <property type="match status" value="1"/>
</dbReference>
<name>F8P1L5_SERL9</name>
<keyword evidence="4 6" id="KW-0235">DNA replication</keyword>
<dbReference type="GO" id="GO:0000727">
    <property type="term" value="P:double-strand break repair via break-induced replication"/>
    <property type="evidence" value="ECO:0007669"/>
    <property type="project" value="TreeGrafter"/>
</dbReference>
<evidence type="ECO:0000256" key="5">
    <source>
        <dbReference type="ARBA" id="ARBA00023242"/>
    </source>
</evidence>